<dbReference type="Pfam" id="PF13349">
    <property type="entry name" value="DUF4097"/>
    <property type="match status" value="1"/>
</dbReference>
<evidence type="ECO:0000313" key="2">
    <source>
        <dbReference type="EMBL" id="WEG73253.1"/>
    </source>
</evidence>
<gene>
    <name evidence="2" type="ORF">OL234_09875</name>
</gene>
<dbReference type="Proteomes" id="UP001179647">
    <property type="component" value="Chromosome"/>
</dbReference>
<evidence type="ECO:0000313" key="3">
    <source>
        <dbReference type="Proteomes" id="UP001179647"/>
    </source>
</evidence>
<accession>A0AAF0CUP5</accession>
<dbReference type="EMBL" id="CP110232">
    <property type="protein sequence ID" value="WEG73253.1"/>
    <property type="molecule type" value="Genomic_DNA"/>
</dbReference>
<proteinExistence type="predicted"/>
<dbReference type="AlphaFoldDB" id="A0AAF0CUP5"/>
<evidence type="ECO:0000259" key="1">
    <source>
        <dbReference type="Pfam" id="PF13349"/>
    </source>
</evidence>
<name>A0AAF0CUP5_9ENTE</name>
<dbReference type="InterPro" id="IPR025164">
    <property type="entry name" value="Toastrack_DUF4097"/>
</dbReference>
<feature type="domain" description="DUF4097" evidence="1">
    <location>
        <begin position="48"/>
        <end position="229"/>
    </location>
</feature>
<keyword evidence="3" id="KW-1185">Reference proteome</keyword>
<organism evidence="2 3">
    <name type="scientific">Vagococcus intermedius</name>
    <dbReference type="NCBI Taxonomy" id="2991418"/>
    <lineage>
        <taxon>Bacteria</taxon>
        <taxon>Bacillati</taxon>
        <taxon>Bacillota</taxon>
        <taxon>Bacilli</taxon>
        <taxon>Lactobacillales</taxon>
        <taxon>Enterococcaceae</taxon>
        <taxon>Vagococcus</taxon>
    </lineage>
</organism>
<protein>
    <submittedName>
        <fullName evidence="2">DUF4097 domain-containing protein</fullName>
    </submittedName>
</protein>
<dbReference type="KEGG" id="vie:OL234_09875"/>
<reference evidence="2" key="1">
    <citation type="submission" date="2022-10" db="EMBL/GenBank/DDBJ databases">
        <title>Vagococcus sp. isolated from poultry meat.</title>
        <authorList>
            <person name="Johansson P."/>
            <person name="Bjorkroth J."/>
        </authorList>
    </citation>
    <scope>NUCLEOTIDE SEQUENCE</scope>
    <source>
        <strain evidence="2">STAA11</strain>
    </source>
</reference>
<dbReference type="RefSeq" id="WP_275469056.1">
    <property type="nucleotide sequence ID" value="NZ_CP110232.1"/>
</dbReference>
<sequence length="339" mass="37871">MKKRIIALASIGTVLLTVGAIGSITYFNKAEKQARTTIKETYKPHNHQELVLNLHGNTVYDIRTSDDNKFHLSGNLYTLDNNQSLTWQPNEKNNKTIVPVTFKESTKPSLDFGFNLWNDQRNSVKIDIPSTYKEITIKNTSYGHLNLDGIKTKKLHVENKKGAISLEDIKADQAEITSDSSSINAIRNHLDGELILKSTHGEINILDLTAKKLTAETINNNLFAENITADFEAKSEYGDINLTNIIGKVQTENTNGYTSWYQEKIIEDSDLNSINGGINLELERLPRNIELNATSKLGDISLLDSDKEALKIGRNQPKVSLETSSGDIYVTSDEDTDED</sequence>
<dbReference type="Gene3D" id="2.160.20.120">
    <property type="match status" value="1"/>
</dbReference>